<accession>A0AAU7J8M2</accession>
<dbReference type="InterPro" id="IPR011050">
    <property type="entry name" value="Pectin_lyase_fold/virulence"/>
</dbReference>
<evidence type="ECO:0000256" key="2">
    <source>
        <dbReference type="ARBA" id="ARBA00022844"/>
    </source>
</evidence>
<dbReference type="InterPro" id="IPR024535">
    <property type="entry name" value="RHGA/B-epi-like_pectate_lyase"/>
</dbReference>
<dbReference type="EMBL" id="PP795939">
    <property type="protein sequence ID" value="XBN88566.1"/>
    <property type="molecule type" value="Genomic_DNA"/>
</dbReference>
<keyword evidence="2" id="KW-0946">Virion</keyword>
<dbReference type="Gene3D" id="2.160.20.10">
    <property type="entry name" value="Single-stranded right-handed beta-helix, Pectin lyase-like"/>
    <property type="match status" value="1"/>
</dbReference>
<organism evidence="4">
    <name type="scientific">Klebsiella phage BUCT640</name>
    <dbReference type="NCBI Taxonomy" id="3153538"/>
    <lineage>
        <taxon>Viruses</taxon>
        <taxon>Duplodnaviria</taxon>
        <taxon>Heunggongvirae</taxon>
        <taxon>Uroviricota</taxon>
        <taxon>Caudoviricetes</taxon>
    </lineage>
</organism>
<evidence type="ECO:0000313" key="4">
    <source>
        <dbReference type="EMBL" id="XBN88566.1"/>
    </source>
</evidence>
<name>A0AAU7J8M2_9CAUD</name>
<comment type="subcellular location">
    <subcellularLocation>
        <location evidence="1">Virion</location>
    </subcellularLocation>
</comment>
<protein>
    <recommendedName>
        <fullName evidence="3">Rhamnogalacturonase A/B/Epimerase-like pectate lyase domain-containing protein</fullName>
    </recommendedName>
</protein>
<dbReference type="GO" id="GO:0044423">
    <property type="term" value="C:virion component"/>
    <property type="evidence" value="ECO:0007669"/>
    <property type="project" value="UniProtKB-KW"/>
</dbReference>
<dbReference type="GO" id="GO:0019058">
    <property type="term" value="P:viral life cycle"/>
    <property type="evidence" value="ECO:0007669"/>
    <property type="project" value="UniProtKB-ARBA"/>
</dbReference>
<dbReference type="GO" id="GO:0051701">
    <property type="term" value="P:biological process involved in interaction with host"/>
    <property type="evidence" value="ECO:0007669"/>
    <property type="project" value="UniProtKB-ARBA"/>
</dbReference>
<feature type="domain" description="Rhamnogalacturonase A/B/Epimerase-like pectate lyase" evidence="3">
    <location>
        <begin position="19"/>
        <end position="94"/>
    </location>
</feature>
<dbReference type="Pfam" id="PF12708">
    <property type="entry name" value="Pect-lyase_RHGA_epim"/>
    <property type="match status" value="1"/>
</dbReference>
<proteinExistence type="predicted"/>
<evidence type="ECO:0000256" key="1">
    <source>
        <dbReference type="ARBA" id="ARBA00004328"/>
    </source>
</evidence>
<evidence type="ECO:0000259" key="3">
    <source>
        <dbReference type="Pfam" id="PF12708"/>
    </source>
</evidence>
<dbReference type="InterPro" id="IPR012334">
    <property type="entry name" value="Pectin_lyas_fold"/>
</dbReference>
<reference evidence="4" key="1">
    <citation type="submission" date="2024-05" db="EMBL/GenBank/DDBJ databases">
        <authorList>
            <person name="Haq I."/>
            <person name="Ullah Z."/>
            <person name="Ahmad R."/>
            <person name="Li M."/>
            <person name="Tong Y."/>
        </authorList>
    </citation>
    <scope>NUCLEOTIDE SEQUENCE</scope>
</reference>
<dbReference type="SUPFAM" id="SSF51126">
    <property type="entry name" value="Pectin lyase-like"/>
    <property type="match status" value="1"/>
</dbReference>
<sequence length="563" mass="62011">MALTQLVQARHPVLGLDYVDVRDYGAKGDGVNDDCLAIQTAIRDAHAKGITRVFVPGTDQYYRCTYPVFLLSGIELFGVGPGSRIVFENPVFSKGRGAIVIGSSYEINRTLVFAAYDSGIWAGKSTVNTSYVNPAQKQYIRDNPSFIECKNASVHDLRLDAIYLSPYTDGGYGINFVNSQDCVAYNITGSGWTQLIGMGSDTPPETPSNHRCKAWNLEVVQPNQSKTYYSIGFISNSTNCVIHDAVQHQPMADGTPNGSAGAFNLCEDCEMYNITVHELGRTQSSEGVLMNNLVGCRVEGITIKGTPTSKVISAVSHYYTDASFNVASRPNVFKNITAVNCEHAVSLRGKYVIVDAVSPYNCDYDLYFGNNNATNNQVMFEPKSVRFGGSNTHAWFLQNNTVKGWQRRYHYLRPAAMLLNGKGDTQSWNNNKLISTKRDVSLYFQHALGEEFKAIDDMRCYLRFNIAADAAYLKGSTVQMSLRQMLAFDGNIGEVPYTALTNTRVAASGMENTNLVATAAGTTGLVRMDDATNGLAYSWTLDVSMTNNTDFNYMKELRVAGYK</sequence>